<feature type="region of interest" description="Disordered" evidence="1">
    <location>
        <begin position="47"/>
        <end position="78"/>
    </location>
</feature>
<accession>A0ABX8BW81</accession>
<evidence type="ECO:0000313" key="3">
    <source>
        <dbReference type="Proteomes" id="UP000676079"/>
    </source>
</evidence>
<feature type="region of interest" description="Disordered" evidence="1">
    <location>
        <begin position="95"/>
        <end position="158"/>
    </location>
</feature>
<reference evidence="2 3" key="1">
    <citation type="submission" date="2021-05" db="EMBL/GenBank/DDBJ databases">
        <title>Direct Submission.</title>
        <authorList>
            <person name="Li K."/>
            <person name="Gao J."/>
        </authorList>
    </citation>
    <scope>NUCLEOTIDE SEQUENCE [LARGE SCALE GENOMIC DNA]</scope>
    <source>
        <strain evidence="2 3">Mg02</strain>
    </source>
</reference>
<proteinExistence type="predicted"/>
<dbReference type="RefSeq" id="WP_220565946.1">
    <property type="nucleotide sequence ID" value="NZ_CP074133.1"/>
</dbReference>
<sequence>MRGRSGVRHLRPAELTAVRRKARAAFALNHGGAGGDLLSPEFSPLFTRPHPGRRASAPHVSPPRPAGAGRPTTGRVIPLRPDLVGWTRPLTGGSPLHLLPGRGRHHRPESPVRPTLADYTHRAPAPPSTGRRTTTLAGREAPPPASTPEQRPAIRRRASRVRAYVAHPAGDLAPLTLAVRAYLAKGVR</sequence>
<name>A0ABX8BW81_9ACTN</name>
<gene>
    <name evidence="2" type="ORF">KGD84_06470</name>
</gene>
<dbReference type="EMBL" id="CP074133">
    <property type="protein sequence ID" value="QUX26334.1"/>
    <property type="molecule type" value="Genomic_DNA"/>
</dbReference>
<evidence type="ECO:0000256" key="1">
    <source>
        <dbReference type="SAM" id="MobiDB-lite"/>
    </source>
</evidence>
<dbReference type="Proteomes" id="UP000676079">
    <property type="component" value="Chromosome"/>
</dbReference>
<protein>
    <submittedName>
        <fullName evidence="2">Uncharacterized protein</fullName>
    </submittedName>
</protein>
<evidence type="ECO:0000313" key="2">
    <source>
        <dbReference type="EMBL" id="QUX26334.1"/>
    </source>
</evidence>
<organism evidence="2 3">
    <name type="scientific">Nocardiopsis changdeensis</name>
    <dbReference type="NCBI Taxonomy" id="2831969"/>
    <lineage>
        <taxon>Bacteria</taxon>
        <taxon>Bacillati</taxon>
        <taxon>Actinomycetota</taxon>
        <taxon>Actinomycetes</taxon>
        <taxon>Streptosporangiales</taxon>
        <taxon>Nocardiopsidaceae</taxon>
        <taxon>Nocardiopsis</taxon>
    </lineage>
</organism>
<keyword evidence="3" id="KW-1185">Reference proteome</keyword>